<dbReference type="PROSITE" id="PS50005">
    <property type="entry name" value="TPR"/>
    <property type="match status" value="1"/>
</dbReference>
<accession>A0A9D4HCN9</accession>
<dbReference type="AlphaFoldDB" id="A0A9D4HCN9"/>
<keyword evidence="3" id="KW-1185">Reference proteome</keyword>
<keyword evidence="1" id="KW-0802">TPR repeat</keyword>
<protein>
    <submittedName>
        <fullName evidence="2">Uncharacterized protein</fullName>
    </submittedName>
</protein>
<evidence type="ECO:0000256" key="1">
    <source>
        <dbReference type="PROSITE-ProRule" id="PRU00339"/>
    </source>
</evidence>
<reference evidence="2" key="2">
    <citation type="submission" date="2020-11" db="EMBL/GenBank/DDBJ databases">
        <authorList>
            <person name="McCartney M.A."/>
            <person name="Auch B."/>
            <person name="Kono T."/>
            <person name="Mallez S."/>
            <person name="Becker A."/>
            <person name="Gohl D.M."/>
            <person name="Silverstein K.A.T."/>
            <person name="Koren S."/>
            <person name="Bechman K.B."/>
            <person name="Herman A."/>
            <person name="Abrahante J.E."/>
            <person name="Garbe J."/>
        </authorList>
    </citation>
    <scope>NUCLEOTIDE SEQUENCE</scope>
    <source>
        <strain evidence="2">Duluth1</strain>
        <tissue evidence="2">Whole animal</tissue>
    </source>
</reference>
<dbReference type="Gene3D" id="1.25.40.10">
    <property type="entry name" value="Tetratricopeptide repeat domain"/>
    <property type="match status" value="1"/>
</dbReference>
<proteinExistence type="predicted"/>
<comment type="caution">
    <text evidence="2">The sequence shown here is derived from an EMBL/GenBank/DDBJ whole genome shotgun (WGS) entry which is preliminary data.</text>
</comment>
<dbReference type="InterPro" id="IPR011990">
    <property type="entry name" value="TPR-like_helical_dom_sf"/>
</dbReference>
<dbReference type="InterPro" id="IPR019734">
    <property type="entry name" value="TPR_rpt"/>
</dbReference>
<feature type="repeat" description="TPR" evidence="1">
    <location>
        <begin position="167"/>
        <end position="200"/>
    </location>
</feature>
<gene>
    <name evidence="2" type="ORF">DPMN_131318</name>
</gene>
<dbReference type="Proteomes" id="UP000828390">
    <property type="component" value="Unassembled WGS sequence"/>
</dbReference>
<reference evidence="2" key="1">
    <citation type="journal article" date="2019" name="bioRxiv">
        <title>The Genome of the Zebra Mussel, Dreissena polymorpha: A Resource for Invasive Species Research.</title>
        <authorList>
            <person name="McCartney M.A."/>
            <person name="Auch B."/>
            <person name="Kono T."/>
            <person name="Mallez S."/>
            <person name="Zhang Y."/>
            <person name="Obille A."/>
            <person name="Becker A."/>
            <person name="Abrahante J.E."/>
            <person name="Garbe J."/>
            <person name="Badalamenti J.P."/>
            <person name="Herman A."/>
            <person name="Mangelson H."/>
            <person name="Liachko I."/>
            <person name="Sullivan S."/>
            <person name="Sone E.D."/>
            <person name="Koren S."/>
            <person name="Silverstein K.A.T."/>
            <person name="Beckman K.B."/>
            <person name="Gohl D.M."/>
        </authorList>
    </citation>
    <scope>NUCLEOTIDE SEQUENCE</scope>
    <source>
        <strain evidence="2">Duluth1</strain>
        <tissue evidence="2">Whole animal</tissue>
    </source>
</reference>
<evidence type="ECO:0000313" key="3">
    <source>
        <dbReference type="Proteomes" id="UP000828390"/>
    </source>
</evidence>
<dbReference type="EMBL" id="JAIWYP010000005">
    <property type="protein sequence ID" value="KAH3829322.1"/>
    <property type="molecule type" value="Genomic_DNA"/>
</dbReference>
<organism evidence="2 3">
    <name type="scientific">Dreissena polymorpha</name>
    <name type="common">Zebra mussel</name>
    <name type="synonym">Mytilus polymorpha</name>
    <dbReference type="NCBI Taxonomy" id="45954"/>
    <lineage>
        <taxon>Eukaryota</taxon>
        <taxon>Metazoa</taxon>
        <taxon>Spiralia</taxon>
        <taxon>Lophotrochozoa</taxon>
        <taxon>Mollusca</taxon>
        <taxon>Bivalvia</taxon>
        <taxon>Autobranchia</taxon>
        <taxon>Heteroconchia</taxon>
        <taxon>Euheterodonta</taxon>
        <taxon>Imparidentia</taxon>
        <taxon>Neoheterodontei</taxon>
        <taxon>Myida</taxon>
        <taxon>Dreissenoidea</taxon>
        <taxon>Dreissenidae</taxon>
        <taxon>Dreissena</taxon>
    </lineage>
</organism>
<sequence length="251" mass="29299">MDVASSRLKFASVLYCCGHLHAASIVLEDVERRYHSKVKAVCGNRRRKGDSDLKVFANMISDNCENGFSEPSFTFCVKFVRQEAYCTPDVLLFEMNRGMTEEETAQRNHLEKTWMDCAEVDALPFLHYLQYITYGGLGERDKQLCAFGKLESYICDLRNKINMYHQETAFNLLGHCYEMEEDYDRAIHYYEESLSNRDTNNAANWHVRRVQRLLRSYVLDELRSICLRYGLSYQIVERDGGAVAEFQRVVR</sequence>
<evidence type="ECO:0000313" key="2">
    <source>
        <dbReference type="EMBL" id="KAH3829322.1"/>
    </source>
</evidence>
<dbReference type="SMART" id="SM00028">
    <property type="entry name" value="TPR"/>
    <property type="match status" value="1"/>
</dbReference>
<name>A0A9D4HCN9_DREPO</name>